<dbReference type="InterPro" id="IPR000725">
    <property type="entry name" value="Olfact_rcpt"/>
</dbReference>
<keyword evidence="7 9" id="KW-0675">Receptor</keyword>
<evidence type="ECO:0000256" key="6">
    <source>
        <dbReference type="ARBA" id="ARBA00023136"/>
    </source>
</evidence>
<sequence>MSLNIHHLGRLAVGLSLNPSLCLPTLRHNNNITAGNQTSTSGFLLLAFSSHQELLFPLFLVLYLAALLGNVLILVAVGSDSRLQTPMYVLLVNLSLADLCFTSATVPRLLYALLTGDQTITHSACLSQVFFFLMAGNVDSYVLAAMAWDRYVAICKPLHYATVVTLPRCMVLLGAVWVGTALHSLLHTVLLARLTFCSNRVLPYFFCDLHPLIHLACSDTSLNYMMILVEGGSVIILPAICIVVSYVFIGAAVCQIRAPGGLRKAFSTCGSHLTVVILFYGTVVSVYLQPPGQMEGQEEPQDLVAIVMFSVVSPTLNPYIYSLQNREIKAALTKLSWLERGSPFFTLSS</sequence>
<keyword evidence="3 9" id="KW-0812">Transmembrane</keyword>
<organism evidence="12 13">
    <name type="scientific">Sarcophilus harrisii</name>
    <name type="common">Tasmanian devil</name>
    <name type="synonym">Sarcophilus laniarius</name>
    <dbReference type="NCBI Taxonomy" id="9305"/>
    <lineage>
        <taxon>Eukaryota</taxon>
        <taxon>Metazoa</taxon>
        <taxon>Chordata</taxon>
        <taxon>Craniata</taxon>
        <taxon>Vertebrata</taxon>
        <taxon>Euteleostomi</taxon>
        <taxon>Mammalia</taxon>
        <taxon>Metatheria</taxon>
        <taxon>Dasyuromorphia</taxon>
        <taxon>Dasyuridae</taxon>
        <taxon>Sarcophilus</taxon>
    </lineage>
</organism>
<keyword evidence="10" id="KW-0552">Olfaction</keyword>
<dbReference type="InterPro" id="IPR017452">
    <property type="entry name" value="GPCR_Rhodpsn_7TM"/>
</dbReference>
<evidence type="ECO:0000256" key="5">
    <source>
        <dbReference type="ARBA" id="ARBA00023040"/>
    </source>
</evidence>
<evidence type="ECO:0000256" key="7">
    <source>
        <dbReference type="ARBA" id="ARBA00023170"/>
    </source>
</evidence>
<dbReference type="InParanoid" id="G3VGQ7"/>
<evidence type="ECO:0000256" key="4">
    <source>
        <dbReference type="ARBA" id="ARBA00022989"/>
    </source>
</evidence>
<dbReference type="FunFam" id="1.20.1070.10:FF:000015">
    <property type="entry name" value="Olfactory receptor"/>
    <property type="match status" value="1"/>
</dbReference>
<dbReference type="Pfam" id="PF13853">
    <property type="entry name" value="7tm_4"/>
    <property type="match status" value="1"/>
</dbReference>
<feature type="transmembrane region" description="Helical" evidence="10">
    <location>
        <begin position="303"/>
        <end position="321"/>
    </location>
</feature>
<feature type="transmembrane region" description="Helical" evidence="10">
    <location>
        <begin position="160"/>
        <end position="186"/>
    </location>
</feature>
<dbReference type="PRINTS" id="PR00237">
    <property type="entry name" value="GPCRRHODOPSN"/>
</dbReference>
<dbReference type="GO" id="GO:0004930">
    <property type="term" value="F:G protein-coupled receptor activity"/>
    <property type="evidence" value="ECO:0007669"/>
    <property type="project" value="UniProtKB-KW"/>
</dbReference>
<name>G3VGQ7_SARHA</name>
<reference evidence="12" key="3">
    <citation type="submission" date="2025-09" db="UniProtKB">
        <authorList>
            <consortium name="Ensembl"/>
        </authorList>
    </citation>
    <scope>IDENTIFICATION</scope>
</reference>
<keyword evidence="10" id="KW-0716">Sensory transduction</keyword>
<dbReference type="PANTHER" id="PTHR48001">
    <property type="entry name" value="OLFACTORY RECEPTOR"/>
    <property type="match status" value="1"/>
</dbReference>
<dbReference type="PRINTS" id="PR00245">
    <property type="entry name" value="OLFACTORYR"/>
</dbReference>
<evidence type="ECO:0000256" key="1">
    <source>
        <dbReference type="ARBA" id="ARBA00004651"/>
    </source>
</evidence>
<accession>G3VGQ7</accession>
<dbReference type="SUPFAM" id="SSF81321">
    <property type="entry name" value="Family A G protein-coupled receptor-like"/>
    <property type="match status" value="1"/>
</dbReference>
<reference evidence="12" key="2">
    <citation type="submission" date="2025-08" db="UniProtKB">
        <authorList>
            <consortium name="Ensembl"/>
        </authorList>
    </citation>
    <scope>IDENTIFICATION</scope>
</reference>
<dbReference type="PROSITE" id="PS00237">
    <property type="entry name" value="G_PROTEIN_RECEP_F1_1"/>
    <property type="match status" value="1"/>
</dbReference>
<protein>
    <recommendedName>
        <fullName evidence="10">Olfactory receptor</fullName>
    </recommendedName>
</protein>
<feature type="transmembrane region" description="Helical" evidence="10">
    <location>
        <begin position="234"/>
        <end position="253"/>
    </location>
</feature>
<feature type="transmembrane region" description="Helical" evidence="10">
    <location>
        <begin position="265"/>
        <end position="288"/>
    </location>
</feature>
<dbReference type="Ensembl" id="ENSSHAT00000002386.2">
    <property type="protein sequence ID" value="ENSSHAP00000002361.2"/>
    <property type="gene ID" value="ENSSHAG00000002094.2"/>
</dbReference>
<keyword evidence="5 9" id="KW-0297">G-protein coupled receptor</keyword>
<proteinExistence type="inferred from homology"/>
<evidence type="ECO:0000256" key="9">
    <source>
        <dbReference type="RuleBase" id="RU000688"/>
    </source>
</evidence>
<dbReference type="GO" id="GO:0004984">
    <property type="term" value="F:olfactory receptor activity"/>
    <property type="evidence" value="ECO:0007669"/>
    <property type="project" value="InterPro"/>
</dbReference>
<evidence type="ECO:0000313" key="13">
    <source>
        <dbReference type="Proteomes" id="UP000007648"/>
    </source>
</evidence>
<dbReference type="PROSITE" id="PS50262">
    <property type="entry name" value="G_PROTEIN_RECEP_F1_2"/>
    <property type="match status" value="1"/>
</dbReference>
<dbReference type="eggNOG" id="ENOG502T9K3">
    <property type="taxonomic scope" value="Eukaryota"/>
</dbReference>
<keyword evidence="13" id="KW-1185">Reference proteome</keyword>
<evidence type="ECO:0000256" key="8">
    <source>
        <dbReference type="ARBA" id="ARBA00023224"/>
    </source>
</evidence>
<dbReference type="CDD" id="cd15918">
    <property type="entry name" value="7tmA_OR1_7-like"/>
    <property type="match status" value="1"/>
</dbReference>
<comment type="similarity">
    <text evidence="9">Belongs to the G-protein coupled receptor 1 family.</text>
</comment>
<reference evidence="12 13" key="1">
    <citation type="journal article" date="2011" name="Proc. Natl. Acad. Sci. U.S.A.">
        <title>Genetic diversity and population structure of the endangered marsupial Sarcophilus harrisii (Tasmanian devil).</title>
        <authorList>
            <person name="Miller W."/>
            <person name="Hayes V.M."/>
            <person name="Ratan A."/>
            <person name="Petersen D.C."/>
            <person name="Wittekindt N.E."/>
            <person name="Miller J."/>
            <person name="Walenz B."/>
            <person name="Knight J."/>
            <person name="Qi J."/>
            <person name="Zhao F."/>
            <person name="Wang Q."/>
            <person name="Bedoya-Reina O.C."/>
            <person name="Katiyar N."/>
            <person name="Tomsho L.P."/>
            <person name="Kasson L.M."/>
            <person name="Hardie R.A."/>
            <person name="Woodbridge P."/>
            <person name="Tindall E.A."/>
            <person name="Bertelsen M.F."/>
            <person name="Dixon D."/>
            <person name="Pyecroft S."/>
            <person name="Helgen K.M."/>
            <person name="Lesk A.M."/>
            <person name="Pringle T.H."/>
            <person name="Patterson N."/>
            <person name="Zhang Y."/>
            <person name="Kreiss A."/>
            <person name="Woods G.M."/>
            <person name="Jones M.E."/>
            <person name="Schuster S.C."/>
        </authorList>
    </citation>
    <scope>NUCLEOTIDE SEQUENCE [LARGE SCALE GENOMIC DNA]</scope>
</reference>
<keyword evidence="8 9" id="KW-0807">Transducer</keyword>
<evidence type="ECO:0000256" key="2">
    <source>
        <dbReference type="ARBA" id="ARBA00022475"/>
    </source>
</evidence>
<evidence type="ECO:0000313" key="12">
    <source>
        <dbReference type="Ensembl" id="ENSSHAP00000002361.2"/>
    </source>
</evidence>
<dbReference type="GeneTree" id="ENSGT00940000153683"/>
<dbReference type="HOGENOM" id="CLU_012526_1_0_1"/>
<feature type="transmembrane region" description="Helical" evidence="10">
    <location>
        <begin position="54"/>
        <end position="76"/>
    </location>
</feature>
<dbReference type="Proteomes" id="UP000007648">
    <property type="component" value="Unassembled WGS sequence"/>
</dbReference>
<dbReference type="GO" id="GO:0005886">
    <property type="term" value="C:plasma membrane"/>
    <property type="evidence" value="ECO:0007669"/>
    <property type="project" value="UniProtKB-SubCell"/>
</dbReference>
<dbReference type="STRING" id="9305.ENSSHAP00000002361"/>
<keyword evidence="2 10" id="KW-1003">Cell membrane</keyword>
<feature type="transmembrane region" description="Helical" evidence="10">
    <location>
        <begin position="129"/>
        <end position="148"/>
    </location>
</feature>
<evidence type="ECO:0000256" key="10">
    <source>
        <dbReference type="RuleBase" id="RU363047"/>
    </source>
</evidence>
<feature type="transmembrane region" description="Helical" evidence="10">
    <location>
        <begin position="88"/>
        <end position="109"/>
    </location>
</feature>
<feature type="domain" description="G-protein coupled receptors family 1 profile" evidence="11">
    <location>
        <begin position="69"/>
        <end position="321"/>
    </location>
</feature>
<evidence type="ECO:0000256" key="3">
    <source>
        <dbReference type="ARBA" id="ARBA00022692"/>
    </source>
</evidence>
<comment type="subcellular location">
    <subcellularLocation>
        <location evidence="1 10">Cell membrane</location>
        <topology evidence="1 10">Multi-pass membrane protein</topology>
    </subcellularLocation>
</comment>
<keyword evidence="6 10" id="KW-0472">Membrane</keyword>
<dbReference type="InterPro" id="IPR000276">
    <property type="entry name" value="GPCR_Rhodpsn"/>
</dbReference>
<dbReference type="Gene3D" id="1.20.1070.10">
    <property type="entry name" value="Rhodopsin 7-helix transmembrane proteins"/>
    <property type="match status" value="1"/>
</dbReference>
<keyword evidence="4 10" id="KW-1133">Transmembrane helix</keyword>
<evidence type="ECO:0000259" key="11">
    <source>
        <dbReference type="PROSITE" id="PS50262"/>
    </source>
</evidence>
<dbReference type="AlphaFoldDB" id="G3VGQ7"/>